<name>A0ABT5BY42_9BACT</name>
<evidence type="ECO:0000259" key="1">
    <source>
        <dbReference type="PROSITE" id="PS51747"/>
    </source>
</evidence>
<keyword evidence="3" id="KW-1185">Reference proteome</keyword>
<dbReference type="RefSeq" id="WP_272096029.1">
    <property type="nucleotide sequence ID" value="NZ_JAQNDK010000002.1"/>
</dbReference>
<evidence type="ECO:0000313" key="3">
    <source>
        <dbReference type="Proteomes" id="UP001217485"/>
    </source>
</evidence>
<dbReference type="PROSITE" id="PS51747">
    <property type="entry name" value="CYT_DCMP_DEAMINASES_2"/>
    <property type="match status" value="1"/>
</dbReference>
<accession>A0ABT5BY42</accession>
<dbReference type="Gene3D" id="3.40.140.10">
    <property type="entry name" value="Cytidine Deaminase, domain 2"/>
    <property type="match status" value="1"/>
</dbReference>
<dbReference type="PANTHER" id="PTHR11079">
    <property type="entry name" value="CYTOSINE DEAMINASE FAMILY MEMBER"/>
    <property type="match status" value="1"/>
</dbReference>
<dbReference type="InterPro" id="IPR002125">
    <property type="entry name" value="CMP_dCMP_dom"/>
</dbReference>
<dbReference type="CDD" id="cd01284">
    <property type="entry name" value="Riboflavin_deaminase-reductase"/>
    <property type="match status" value="1"/>
</dbReference>
<dbReference type="Proteomes" id="UP001217485">
    <property type="component" value="Unassembled WGS sequence"/>
</dbReference>
<feature type="domain" description="CMP/dCMP-type deaminase" evidence="1">
    <location>
        <begin position="3"/>
        <end position="128"/>
    </location>
</feature>
<dbReference type="PANTHER" id="PTHR11079:SF162">
    <property type="entry name" value="RIBOFLAVIN BIOSYNTHESIS PROTEIN PYRD, CHLOROPLASTIC"/>
    <property type="match status" value="1"/>
</dbReference>
<reference evidence="2 3" key="1">
    <citation type="submission" date="2023-01" db="EMBL/GenBank/DDBJ databases">
        <title>Minimal conservation of predation-associated metabolite biosynthetic gene clusters underscores biosynthetic potential of Myxococcota including descriptions for ten novel species: Archangium lansinium sp. nov., Myxococcus landrumus sp. nov., Nannocystis bai.</title>
        <authorList>
            <person name="Ahearne A."/>
            <person name="Stevens C."/>
            <person name="Dowd S."/>
        </authorList>
    </citation>
    <scope>NUCLEOTIDE SEQUENCE [LARGE SCALE GENOMIC DNA]</scope>
    <source>
        <strain evidence="2 3">WIWO2</strain>
    </source>
</reference>
<dbReference type="InterPro" id="IPR016193">
    <property type="entry name" value="Cytidine_deaminase-like"/>
</dbReference>
<proteinExistence type="predicted"/>
<dbReference type="SUPFAM" id="SSF53927">
    <property type="entry name" value="Cytidine deaminase-like"/>
    <property type="match status" value="1"/>
</dbReference>
<dbReference type="EMBL" id="JAQNDK010000002">
    <property type="protein sequence ID" value="MDC0679085.1"/>
    <property type="molecule type" value="Genomic_DNA"/>
</dbReference>
<comment type="caution">
    <text evidence="2">The sequence shown here is derived from an EMBL/GenBank/DDBJ whole genome shotgun (WGS) entry which is preliminary data.</text>
</comment>
<gene>
    <name evidence="2" type="ORF">POL72_15180</name>
</gene>
<sequence>MSNDNEKWMRLAIEEAERARGGTGDNPWVGCAIVSAAGELLGSGHTLGPGEDHAEIAAARAAHARGFSVVGATLVSTLEPCSFHGRTPACSRSIIERGVARVVIGMNDPNPRVDGEGVRILREGGVEVVEGVCEAEIRRQLGGWVLDHHPHEPLRRALTFPASDRVPRLAEIYGVDQSRIEALLAKR</sequence>
<protein>
    <submittedName>
        <fullName evidence="2">Deaminase</fullName>
    </submittedName>
</protein>
<dbReference type="Pfam" id="PF00383">
    <property type="entry name" value="dCMP_cyt_deam_1"/>
    <property type="match status" value="1"/>
</dbReference>
<organism evidence="2 3">
    <name type="scientific">Sorangium atrum</name>
    <dbReference type="NCBI Taxonomy" id="2995308"/>
    <lineage>
        <taxon>Bacteria</taxon>
        <taxon>Pseudomonadati</taxon>
        <taxon>Myxococcota</taxon>
        <taxon>Polyangia</taxon>
        <taxon>Polyangiales</taxon>
        <taxon>Polyangiaceae</taxon>
        <taxon>Sorangium</taxon>
    </lineage>
</organism>
<evidence type="ECO:0000313" key="2">
    <source>
        <dbReference type="EMBL" id="MDC0679085.1"/>
    </source>
</evidence>